<keyword evidence="3" id="KW-1015">Disulfide bond</keyword>
<evidence type="ECO:0000256" key="3">
    <source>
        <dbReference type="ARBA" id="ARBA00023157"/>
    </source>
</evidence>
<keyword evidence="2" id="KW-0560">Oxidoreductase</keyword>
<dbReference type="PANTHER" id="PTHR13887:SF14">
    <property type="entry name" value="DISULFIDE BOND FORMATION PROTEIN D"/>
    <property type="match status" value="1"/>
</dbReference>
<proteinExistence type="predicted"/>
<reference evidence="6 7" key="1">
    <citation type="submission" date="2018-08" db="EMBL/GenBank/DDBJ databases">
        <title>Pseudooceanicola sediminis CY03 in the family Rhodobacteracea.</title>
        <authorList>
            <person name="Zhang Y.-J."/>
        </authorList>
    </citation>
    <scope>NUCLEOTIDE SEQUENCE [LARGE SCALE GENOMIC DNA]</scope>
    <source>
        <strain evidence="6 7">CY03</strain>
    </source>
</reference>
<dbReference type="InterPro" id="IPR036249">
    <property type="entry name" value="Thioredoxin-like_sf"/>
</dbReference>
<dbReference type="Gene3D" id="3.40.30.10">
    <property type="entry name" value="Glutaredoxin"/>
    <property type="match status" value="1"/>
</dbReference>
<dbReference type="Proteomes" id="UP000265848">
    <property type="component" value="Unassembled WGS sequence"/>
</dbReference>
<dbReference type="PANTHER" id="PTHR13887">
    <property type="entry name" value="GLUTATHIONE S-TRANSFERASE KAPPA"/>
    <property type="match status" value="1"/>
</dbReference>
<keyword evidence="4" id="KW-0676">Redox-active center</keyword>
<dbReference type="OrthoDB" id="9780147at2"/>
<name>A0A399IXV4_9RHOB</name>
<dbReference type="SUPFAM" id="SSF52833">
    <property type="entry name" value="Thioredoxin-like"/>
    <property type="match status" value="1"/>
</dbReference>
<comment type="caution">
    <text evidence="6">The sequence shown here is derived from an EMBL/GenBank/DDBJ whole genome shotgun (WGS) entry which is preliminary data.</text>
</comment>
<dbReference type="Pfam" id="PF01323">
    <property type="entry name" value="DSBA"/>
    <property type="match status" value="1"/>
</dbReference>
<evidence type="ECO:0000256" key="4">
    <source>
        <dbReference type="ARBA" id="ARBA00023284"/>
    </source>
</evidence>
<feature type="domain" description="DSBA-like thioredoxin" evidence="5">
    <location>
        <begin position="99"/>
        <end position="239"/>
    </location>
</feature>
<protein>
    <recommendedName>
        <fullName evidence="5">DSBA-like thioredoxin domain-containing protein</fullName>
    </recommendedName>
</protein>
<keyword evidence="1" id="KW-0732">Signal</keyword>
<evidence type="ECO:0000313" key="6">
    <source>
        <dbReference type="EMBL" id="RII37267.1"/>
    </source>
</evidence>
<accession>A0A399IXV4</accession>
<dbReference type="AlphaFoldDB" id="A0A399IXV4"/>
<sequence length="257" mass="27895">MNRERRNTLLVVSGVAAAYAAFRIAPGFGRDDLVFEEIDDPAGFQRLTAGQSSSGFDPFVGLETQEDADNLAAAEIRARQNICAALYHDLPTTADEVPVASFSDYYCPYCRVQTKRLAALEAQTGSGIRVSWHELPLLGETSTLAAKAALAARNQGAYPAFHERLMRSPFQATPEYLQSLANDIGVDHARLVADMDSDQVLEDLEISAAIARIFAFIGTPAMVIGRTVIQGEVSERTVQAIVAREREEGWGSACRVA</sequence>
<evidence type="ECO:0000313" key="7">
    <source>
        <dbReference type="Proteomes" id="UP000265848"/>
    </source>
</evidence>
<dbReference type="GO" id="GO:0016491">
    <property type="term" value="F:oxidoreductase activity"/>
    <property type="evidence" value="ECO:0007669"/>
    <property type="project" value="UniProtKB-KW"/>
</dbReference>
<evidence type="ECO:0000256" key="1">
    <source>
        <dbReference type="ARBA" id="ARBA00022729"/>
    </source>
</evidence>
<gene>
    <name evidence="6" type="ORF">DL237_18350</name>
</gene>
<evidence type="ECO:0000259" key="5">
    <source>
        <dbReference type="Pfam" id="PF01323"/>
    </source>
</evidence>
<dbReference type="EMBL" id="QWJJ01000019">
    <property type="protein sequence ID" value="RII37267.1"/>
    <property type="molecule type" value="Genomic_DNA"/>
</dbReference>
<organism evidence="6 7">
    <name type="scientific">Pseudooceanicola sediminis</name>
    <dbReference type="NCBI Taxonomy" id="2211117"/>
    <lineage>
        <taxon>Bacteria</taxon>
        <taxon>Pseudomonadati</taxon>
        <taxon>Pseudomonadota</taxon>
        <taxon>Alphaproteobacteria</taxon>
        <taxon>Rhodobacterales</taxon>
        <taxon>Paracoccaceae</taxon>
        <taxon>Pseudooceanicola</taxon>
    </lineage>
</organism>
<keyword evidence="7" id="KW-1185">Reference proteome</keyword>
<evidence type="ECO:0000256" key="2">
    <source>
        <dbReference type="ARBA" id="ARBA00023002"/>
    </source>
</evidence>
<dbReference type="InterPro" id="IPR001853">
    <property type="entry name" value="DSBA-like_thioredoxin_dom"/>
</dbReference>